<dbReference type="OMA" id="HLMYVRT"/>
<proteinExistence type="predicted"/>
<dbReference type="PANTHER" id="PTHR19256">
    <property type="entry name" value="T-CELL RECEPTOR GAMMA CHAIN"/>
    <property type="match status" value="1"/>
</dbReference>
<dbReference type="InterPro" id="IPR051117">
    <property type="entry name" value="TRG_var/const_region"/>
</dbReference>
<dbReference type="AlphaFoldDB" id="A0A8C2VC10"/>
<dbReference type="GeneTree" id="ENSGT00940000153143"/>
<evidence type="ECO:0000256" key="2">
    <source>
        <dbReference type="ARBA" id="ARBA00022692"/>
    </source>
</evidence>
<dbReference type="Gene3D" id="2.60.40.10">
    <property type="entry name" value="Immunoglobulins"/>
    <property type="match status" value="2"/>
</dbReference>
<keyword evidence="7" id="KW-0732">Signal</keyword>
<dbReference type="InterPro" id="IPR036179">
    <property type="entry name" value="Ig-like_dom_sf"/>
</dbReference>
<evidence type="ECO:0000259" key="8">
    <source>
        <dbReference type="PROSITE" id="PS50835"/>
    </source>
</evidence>
<accession>A0A8C2VC10</accession>
<feature type="domain" description="Ig-like" evidence="8">
    <location>
        <begin position="143"/>
        <end position="238"/>
    </location>
</feature>
<keyword evidence="3" id="KW-1133">Transmembrane helix</keyword>
<evidence type="ECO:0000256" key="7">
    <source>
        <dbReference type="SAM" id="SignalP"/>
    </source>
</evidence>
<dbReference type="InterPro" id="IPR007110">
    <property type="entry name" value="Ig-like_dom"/>
</dbReference>
<evidence type="ECO:0000256" key="4">
    <source>
        <dbReference type="ARBA" id="ARBA00023136"/>
    </source>
</evidence>
<dbReference type="Pfam" id="PF07654">
    <property type="entry name" value="C1-set"/>
    <property type="match status" value="1"/>
</dbReference>
<keyword evidence="4" id="KW-0472">Membrane</keyword>
<dbReference type="Proteomes" id="UP000694398">
    <property type="component" value="Unassembled WGS sequence"/>
</dbReference>
<dbReference type="InterPro" id="IPR003599">
    <property type="entry name" value="Ig_sub"/>
</dbReference>
<reference evidence="9" key="1">
    <citation type="submission" date="2025-08" db="UniProtKB">
        <authorList>
            <consortium name="Ensembl"/>
        </authorList>
    </citation>
    <scope>IDENTIFICATION</scope>
</reference>
<dbReference type="InterPro" id="IPR013106">
    <property type="entry name" value="Ig_V-set"/>
</dbReference>
<keyword evidence="6" id="KW-0393">Immunoglobulin domain</keyword>
<protein>
    <recommendedName>
        <fullName evidence="8">Ig-like domain-containing protein</fullName>
    </recommendedName>
</protein>
<dbReference type="FunFam" id="2.60.40.10:FF:001083">
    <property type="entry name" value="T cell receptor gamma constant 2"/>
    <property type="match status" value="1"/>
</dbReference>
<sequence>MPLLKAVLLSALWVFGLGQLQQPEIVISKTTDGSVYIPCKLSNSNFKNIDMHWYRQKSKQAFEHLMYVRTAYNQRPLGGVNKKLEASKNFDTSTSNLKINFLKKEDEATYYCTYWDSNYAKKVFGGGTKVVVIDESSDGDTSPKPTIFLPSIAEINLHKAGTYLCLLEKFFPDVITVYWKEKDGNSILRSQQGDTMKTKDTYMKLSWLTVTGASMDKQHKCIVKHEKNQGRADQEILFPPVNEVTIVTPRKPDVKDKTVISTTEPEACVKDENGLLNLQLTSTSAYYTYLLLLLKGTLHGALITYCLCGRYPVCCDGKST</sequence>
<dbReference type="SMART" id="SM00409">
    <property type="entry name" value="IG"/>
    <property type="match status" value="1"/>
</dbReference>
<evidence type="ECO:0000313" key="10">
    <source>
        <dbReference type="Proteomes" id="UP000694398"/>
    </source>
</evidence>
<evidence type="ECO:0000256" key="1">
    <source>
        <dbReference type="ARBA" id="ARBA00004370"/>
    </source>
</evidence>
<dbReference type="Pfam" id="PF07686">
    <property type="entry name" value="V-set"/>
    <property type="match status" value="1"/>
</dbReference>
<dbReference type="SMART" id="SM00406">
    <property type="entry name" value="IGv"/>
    <property type="match status" value="1"/>
</dbReference>
<evidence type="ECO:0000256" key="6">
    <source>
        <dbReference type="ARBA" id="ARBA00023319"/>
    </source>
</evidence>
<dbReference type="PROSITE" id="PS50835">
    <property type="entry name" value="IG_LIKE"/>
    <property type="match status" value="2"/>
</dbReference>
<organism evidence="9 10">
    <name type="scientific">Chinchilla lanigera</name>
    <name type="common">Long-tailed chinchilla</name>
    <name type="synonym">Chinchilla villidera</name>
    <dbReference type="NCBI Taxonomy" id="34839"/>
    <lineage>
        <taxon>Eukaryota</taxon>
        <taxon>Metazoa</taxon>
        <taxon>Chordata</taxon>
        <taxon>Craniata</taxon>
        <taxon>Vertebrata</taxon>
        <taxon>Euteleostomi</taxon>
        <taxon>Mammalia</taxon>
        <taxon>Eutheria</taxon>
        <taxon>Euarchontoglires</taxon>
        <taxon>Glires</taxon>
        <taxon>Rodentia</taxon>
        <taxon>Hystricomorpha</taxon>
        <taxon>Chinchillidae</taxon>
        <taxon>Chinchilla</taxon>
    </lineage>
</organism>
<dbReference type="InterPro" id="IPR013783">
    <property type="entry name" value="Ig-like_fold"/>
</dbReference>
<dbReference type="Ensembl" id="ENSCLAT00000011927.1">
    <property type="protein sequence ID" value="ENSCLAP00000011789.1"/>
    <property type="gene ID" value="ENSCLAG00000008127.1"/>
</dbReference>
<dbReference type="GO" id="GO:0042101">
    <property type="term" value="C:T cell receptor complex"/>
    <property type="evidence" value="ECO:0007669"/>
    <property type="project" value="UniProtKB-KW"/>
</dbReference>
<keyword evidence="5" id="KW-0675">Receptor</keyword>
<evidence type="ECO:0000313" key="9">
    <source>
        <dbReference type="Ensembl" id="ENSCLAP00000011789.1"/>
    </source>
</evidence>
<dbReference type="FunFam" id="2.60.40.10:FF:001704">
    <property type="entry name" value="Uncharacterized protein"/>
    <property type="match status" value="1"/>
</dbReference>
<reference evidence="9" key="2">
    <citation type="submission" date="2025-09" db="UniProtKB">
        <authorList>
            <consortium name="Ensembl"/>
        </authorList>
    </citation>
    <scope>IDENTIFICATION</scope>
</reference>
<dbReference type="PANTHER" id="PTHR19256:SF65">
    <property type="entry name" value="T CELL RECEPTOR GAMMA CONSTANT 1-RELATED"/>
    <property type="match status" value="1"/>
</dbReference>
<feature type="domain" description="Ig-like" evidence="8">
    <location>
        <begin position="23"/>
        <end position="113"/>
    </location>
</feature>
<keyword evidence="2" id="KW-0812">Transmembrane</keyword>
<feature type="signal peptide" evidence="7">
    <location>
        <begin position="1"/>
        <end position="18"/>
    </location>
</feature>
<feature type="chain" id="PRO_5034242727" description="Ig-like domain-containing protein" evidence="7">
    <location>
        <begin position="19"/>
        <end position="320"/>
    </location>
</feature>
<dbReference type="InterPro" id="IPR003597">
    <property type="entry name" value="Ig_C1-set"/>
</dbReference>
<comment type="subcellular location">
    <subcellularLocation>
        <location evidence="1">Membrane</location>
    </subcellularLocation>
</comment>
<dbReference type="SUPFAM" id="SSF48726">
    <property type="entry name" value="Immunoglobulin"/>
    <property type="match status" value="2"/>
</dbReference>
<name>A0A8C2VC10_CHILA</name>
<evidence type="ECO:0000256" key="3">
    <source>
        <dbReference type="ARBA" id="ARBA00022989"/>
    </source>
</evidence>
<keyword evidence="10" id="KW-1185">Reference proteome</keyword>
<dbReference type="SMART" id="SM00407">
    <property type="entry name" value="IGc1"/>
    <property type="match status" value="1"/>
</dbReference>
<evidence type="ECO:0000256" key="5">
    <source>
        <dbReference type="ARBA" id="ARBA00023170"/>
    </source>
</evidence>
<dbReference type="GO" id="GO:0002250">
    <property type="term" value="P:adaptive immune response"/>
    <property type="evidence" value="ECO:0007669"/>
    <property type="project" value="UniProtKB-KW"/>
</dbReference>